<dbReference type="AlphaFoldDB" id="A0A133XJQ7"/>
<comment type="caution">
    <text evidence="2">The sequence shown here is derived from an EMBL/GenBank/DDBJ whole genome shotgun (WGS) entry which is preliminary data.</text>
</comment>
<organism evidence="2 3">
    <name type="scientific">Dechloromonas denitrificans</name>
    <dbReference type="NCBI Taxonomy" id="281362"/>
    <lineage>
        <taxon>Bacteria</taxon>
        <taxon>Pseudomonadati</taxon>
        <taxon>Pseudomonadota</taxon>
        <taxon>Betaproteobacteria</taxon>
        <taxon>Rhodocyclales</taxon>
        <taxon>Azonexaceae</taxon>
        <taxon>Dechloromonas</taxon>
    </lineage>
</organism>
<dbReference type="RefSeq" id="WP_066882967.1">
    <property type="nucleotide sequence ID" value="NZ_LODL01000019.1"/>
</dbReference>
<dbReference type="STRING" id="281362.AT959_10795"/>
<reference evidence="2 3" key="1">
    <citation type="submission" date="2015-12" db="EMBL/GenBank/DDBJ databases">
        <title>Nitrous oxide reduction kinetics distinguish bacteria harboring typical versus atypical NosZ.</title>
        <authorList>
            <person name="Yoon S."/>
            <person name="Nissen S."/>
            <person name="Park D."/>
            <person name="Sanford R.A."/>
            <person name="Loeffler F.E."/>
        </authorList>
    </citation>
    <scope>NUCLEOTIDE SEQUENCE [LARGE SCALE GENOMIC DNA]</scope>
    <source>
        <strain evidence="2 3">ATCC BAA-841</strain>
    </source>
</reference>
<dbReference type="EMBL" id="LODL01000019">
    <property type="protein sequence ID" value="KXB31163.1"/>
    <property type="molecule type" value="Genomic_DNA"/>
</dbReference>
<dbReference type="InterPro" id="IPR035093">
    <property type="entry name" value="RelE/ParE_toxin_dom_sf"/>
</dbReference>
<dbReference type="Pfam" id="PF05016">
    <property type="entry name" value="ParE_toxin"/>
    <property type="match status" value="1"/>
</dbReference>
<protein>
    <submittedName>
        <fullName evidence="2">Plasmid stabilization protein ParE</fullName>
    </submittedName>
</protein>
<dbReference type="InterPro" id="IPR007712">
    <property type="entry name" value="RelE/ParE_toxin"/>
</dbReference>
<keyword evidence="1" id="KW-1277">Toxin-antitoxin system</keyword>
<evidence type="ECO:0000313" key="3">
    <source>
        <dbReference type="Proteomes" id="UP000070186"/>
    </source>
</evidence>
<keyword evidence="3" id="KW-1185">Reference proteome</keyword>
<accession>A0A133XJQ7</accession>
<dbReference type="Proteomes" id="UP000070186">
    <property type="component" value="Unassembled WGS sequence"/>
</dbReference>
<gene>
    <name evidence="2" type="ORF">AT959_10795</name>
</gene>
<dbReference type="Gene3D" id="3.30.2310.20">
    <property type="entry name" value="RelE-like"/>
    <property type="match status" value="1"/>
</dbReference>
<proteinExistence type="predicted"/>
<evidence type="ECO:0000256" key="1">
    <source>
        <dbReference type="ARBA" id="ARBA00022649"/>
    </source>
</evidence>
<sequence length="118" mass="13083">MGGNSWTVRLSAAAEADYRQILRWTMENFGSAQVRSYADTLSSALNALSAGPAIIGVKERSDIGNNIRTLHVARNGRKGRHFVMFRIGSIEGNDVIDVLRLLHDSMDLERHLPPAEHN</sequence>
<name>A0A133XJQ7_9RHOO</name>
<evidence type="ECO:0000313" key="2">
    <source>
        <dbReference type="EMBL" id="KXB31163.1"/>
    </source>
</evidence>